<sequence>MQDCPARPPPNVYNEQTHLPTGYSMSGTSCQLQSQTPTRSTSSRTDTMPSGLDTIPLEIKNLPMGEKRKRGAPKKATKALVRM</sequence>
<comment type="caution">
    <text evidence="2">The sequence shown here is derived from an EMBL/GenBank/DDBJ whole genome shotgun (WGS) entry which is preliminary data.</text>
</comment>
<evidence type="ECO:0000313" key="2">
    <source>
        <dbReference type="EMBL" id="RNA02016.1"/>
    </source>
</evidence>
<feature type="region of interest" description="Disordered" evidence="1">
    <location>
        <begin position="1"/>
        <end position="83"/>
    </location>
</feature>
<dbReference type="PROSITE" id="PS51257">
    <property type="entry name" value="PROKAR_LIPOPROTEIN"/>
    <property type="match status" value="1"/>
</dbReference>
<protein>
    <submittedName>
        <fullName evidence="2">Uncharacterized protein</fullName>
    </submittedName>
</protein>
<dbReference type="AlphaFoldDB" id="A0A3M7PSC1"/>
<name>A0A3M7PSC1_BRAPC</name>
<dbReference type="EMBL" id="REGN01009073">
    <property type="protein sequence ID" value="RNA02016.1"/>
    <property type="molecule type" value="Genomic_DNA"/>
</dbReference>
<feature type="compositionally biased region" description="Basic residues" evidence="1">
    <location>
        <begin position="67"/>
        <end position="77"/>
    </location>
</feature>
<reference evidence="2 3" key="1">
    <citation type="journal article" date="2018" name="Sci. Rep.">
        <title>Genomic signatures of local adaptation to the degree of environmental predictability in rotifers.</title>
        <authorList>
            <person name="Franch-Gras L."/>
            <person name="Hahn C."/>
            <person name="Garcia-Roger E.M."/>
            <person name="Carmona M.J."/>
            <person name="Serra M."/>
            <person name="Gomez A."/>
        </authorList>
    </citation>
    <scope>NUCLEOTIDE SEQUENCE [LARGE SCALE GENOMIC DNA]</scope>
    <source>
        <strain evidence="2">HYR1</strain>
    </source>
</reference>
<proteinExistence type="predicted"/>
<feature type="compositionally biased region" description="Pro residues" evidence="1">
    <location>
        <begin position="1"/>
        <end position="11"/>
    </location>
</feature>
<feature type="compositionally biased region" description="Low complexity" evidence="1">
    <location>
        <begin position="33"/>
        <end position="50"/>
    </location>
</feature>
<evidence type="ECO:0000256" key="1">
    <source>
        <dbReference type="SAM" id="MobiDB-lite"/>
    </source>
</evidence>
<dbReference type="Proteomes" id="UP000276133">
    <property type="component" value="Unassembled WGS sequence"/>
</dbReference>
<organism evidence="2 3">
    <name type="scientific">Brachionus plicatilis</name>
    <name type="common">Marine rotifer</name>
    <name type="synonym">Brachionus muelleri</name>
    <dbReference type="NCBI Taxonomy" id="10195"/>
    <lineage>
        <taxon>Eukaryota</taxon>
        <taxon>Metazoa</taxon>
        <taxon>Spiralia</taxon>
        <taxon>Gnathifera</taxon>
        <taxon>Rotifera</taxon>
        <taxon>Eurotatoria</taxon>
        <taxon>Monogononta</taxon>
        <taxon>Pseudotrocha</taxon>
        <taxon>Ploima</taxon>
        <taxon>Brachionidae</taxon>
        <taxon>Brachionus</taxon>
    </lineage>
</organism>
<feature type="compositionally biased region" description="Polar residues" evidence="1">
    <location>
        <begin position="13"/>
        <end position="32"/>
    </location>
</feature>
<gene>
    <name evidence="2" type="ORF">BpHYR1_001464</name>
</gene>
<accession>A0A3M7PSC1</accession>
<evidence type="ECO:0000313" key="3">
    <source>
        <dbReference type="Proteomes" id="UP000276133"/>
    </source>
</evidence>
<keyword evidence="3" id="KW-1185">Reference proteome</keyword>